<feature type="compositionally biased region" description="Polar residues" evidence="22">
    <location>
        <begin position="31"/>
        <end position="45"/>
    </location>
</feature>
<dbReference type="InterPro" id="IPR017441">
    <property type="entry name" value="Protein_kinase_ATP_BS"/>
</dbReference>
<evidence type="ECO:0000256" key="9">
    <source>
        <dbReference type="ARBA" id="ARBA00022618"/>
    </source>
</evidence>
<feature type="binding site" evidence="21">
    <location>
        <position position="736"/>
    </location>
    <ligand>
        <name>ATP</name>
        <dbReference type="ChEBI" id="CHEBI:30616"/>
    </ligand>
</feature>
<dbReference type="GO" id="GO:0005813">
    <property type="term" value="C:centrosome"/>
    <property type="evidence" value="ECO:0007669"/>
    <property type="project" value="UniProtKB-SubCell"/>
</dbReference>
<organism evidence="26 27">
    <name type="scientific">Thamnophis sirtalis</name>
    <dbReference type="NCBI Taxonomy" id="35019"/>
    <lineage>
        <taxon>Eukaryota</taxon>
        <taxon>Metazoa</taxon>
        <taxon>Chordata</taxon>
        <taxon>Craniata</taxon>
        <taxon>Vertebrata</taxon>
        <taxon>Euteleostomi</taxon>
        <taxon>Lepidosauria</taxon>
        <taxon>Squamata</taxon>
        <taxon>Bifurcata</taxon>
        <taxon>Unidentata</taxon>
        <taxon>Episquamata</taxon>
        <taxon>Toxicofera</taxon>
        <taxon>Serpentes</taxon>
        <taxon>Colubroidea</taxon>
        <taxon>Colubridae</taxon>
        <taxon>Natricinae</taxon>
        <taxon>Thamnophis</taxon>
    </lineage>
</organism>
<feature type="domain" description="AGC-kinase C-terminal" evidence="25">
    <location>
        <begin position="1013"/>
        <end position="1091"/>
    </location>
</feature>
<feature type="compositionally biased region" description="Polar residues" evidence="22">
    <location>
        <begin position="440"/>
        <end position="450"/>
    </location>
</feature>
<keyword evidence="16" id="KW-0460">Magnesium</keyword>
<dbReference type="PROSITE" id="PS00108">
    <property type="entry name" value="PROTEIN_KINASE_ST"/>
    <property type="match status" value="1"/>
</dbReference>
<dbReference type="GO" id="GO:0005524">
    <property type="term" value="F:ATP binding"/>
    <property type="evidence" value="ECO:0007669"/>
    <property type="project" value="UniProtKB-UniRule"/>
</dbReference>
<keyword evidence="13" id="KW-0498">Mitosis</keyword>
<evidence type="ECO:0000256" key="8">
    <source>
        <dbReference type="ARBA" id="ARBA00022553"/>
    </source>
</evidence>
<keyword evidence="17" id="KW-0206">Cytoskeleton</keyword>
<dbReference type="GO" id="GO:0000082">
    <property type="term" value="P:G1/S transition of mitotic cell cycle"/>
    <property type="evidence" value="ECO:0007669"/>
    <property type="project" value="TreeGrafter"/>
</dbReference>
<feature type="compositionally biased region" description="Low complexity" evidence="22">
    <location>
        <begin position="398"/>
        <end position="411"/>
    </location>
</feature>
<dbReference type="FunFam" id="1.10.510.10:FF:000086">
    <property type="entry name" value="Non-specific serine/threonine protein kinase"/>
    <property type="match status" value="1"/>
</dbReference>
<keyword evidence="6" id="KW-0963">Cytoplasm</keyword>
<dbReference type="PANTHER" id="PTHR24356:SF149">
    <property type="entry name" value="SERINE_THREONINE-PROTEIN KINASE LATS2"/>
    <property type="match status" value="1"/>
</dbReference>
<dbReference type="SUPFAM" id="SSF46934">
    <property type="entry name" value="UBA-like"/>
    <property type="match status" value="1"/>
</dbReference>
<dbReference type="PANTHER" id="PTHR24356">
    <property type="entry name" value="SERINE/THREONINE-PROTEIN KINASE"/>
    <property type="match status" value="1"/>
</dbReference>
<dbReference type="CTD" id="26524"/>
<dbReference type="GO" id="GO:0035329">
    <property type="term" value="P:hippo signaling"/>
    <property type="evidence" value="ECO:0007669"/>
    <property type="project" value="UniProtKB-ARBA"/>
</dbReference>
<comment type="catalytic activity">
    <reaction evidence="20">
        <text>L-seryl-[protein] + ATP = O-phospho-L-seryl-[protein] + ADP + H(+)</text>
        <dbReference type="Rhea" id="RHEA:17989"/>
        <dbReference type="Rhea" id="RHEA-COMP:9863"/>
        <dbReference type="Rhea" id="RHEA-COMP:11604"/>
        <dbReference type="ChEBI" id="CHEBI:15378"/>
        <dbReference type="ChEBI" id="CHEBI:29999"/>
        <dbReference type="ChEBI" id="CHEBI:30616"/>
        <dbReference type="ChEBI" id="CHEBI:83421"/>
        <dbReference type="ChEBI" id="CHEBI:456216"/>
        <dbReference type="EC" id="2.7.11.1"/>
    </reaction>
</comment>
<dbReference type="PROSITE" id="PS50030">
    <property type="entry name" value="UBA"/>
    <property type="match status" value="1"/>
</dbReference>
<evidence type="ECO:0000256" key="5">
    <source>
        <dbReference type="ARBA" id="ARBA00012513"/>
    </source>
</evidence>
<feature type="region of interest" description="Disordered" evidence="22">
    <location>
        <begin position="1028"/>
        <end position="1069"/>
    </location>
</feature>
<feature type="compositionally biased region" description="Basic and acidic residues" evidence="22">
    <location>
        <begin position="622"/>
        <end position="631"/>
    </location>
</feature>
<dbReference type="KEGG" id="tsr:106551501"/>
<feature type="domain" description="Protein kinase" evidence="23">
    <location>
        <begin position="707"/>
        <end position="1012"/>
    </location>
</feature>
<dbReference type="Pfam" id="PF00433">
    <property type="entry name" value="Pkinase_C"/>
    <property type="match status" value="1"/>
</dbReference>
<evidence type="ECO:0000256" key="7">
    <source>
        <dbReference type="ARBA" id="ARBA00022527"/>
    </source>
</evidence>
<dbReference type="GO" id="GO:0005634">
    <property type="term" value="C:nucleus"/>
    <property type="evidence" value="ECO:0007669"/>
    <property type="project" value="TreeGrafter"/>
</dbReference>
<reference evidence="27" key="1">
    <citation type="submission" date="2025-08" db="UniProtKB">
        <authorList>
            <consortium name="RefSeq"/>
        </authorList>
    </citation>
    <scope>IDENTIFICATION</scope>
</reference>
<dbReference type="OrthoDB" id="3638488at2759"/>
<dbReference type="EC" id="2.7.11.1" evidence="5"/>
<evidence type="ECO:0000256" key="22">
    <source>
        <dbReference type="SAM" id="MobiDB-lite"/>
    </source>
</evidence>
<evidence type="ECO:0000256" key="12">
    <source>
        <dbReference type="ARBA" id="ARBA00022741"/>
    </source>
</evidence>
<dbReference type="PROSITE" id="PS51285">
    <property type="entry name" value="AGC_KINASE_CTER"/>
    <property type="match status" value="1"/>
</dbReference>
<keyword evidence="11" id="KW-0479">Metal-binding</keyword>
<dbReference type="Gene3D" id="3.30.200.20">
    <property type="entry name" value="Phosphorylase Kinase, domain 1"/>
    <property type="match status" value="2"/>
</dbReference>
<comment type="catalytic activity">
    <reaction evidence="19">
        <text>L-threonyl-[protein] + ATP = O-phospho-L-threonyl-[protein] + ADP + H(+)</text>
        <dbReference type="Rhea" id="RHEA:46608"/>
        <dbReference type="Rhea" id="RHEA-COMP:11060"/>
        <dbReference type="Rhea" id="RHEA-COMP:11605"/>
        <dbReference type="ChEBI" id="CHEBI:15378"/>
        <dbReference type="ChEBI" id="CHEBI:30013"/>
        <dbReference type="ChEBI" id="CHEBI:30616"/>
        <dbReference type="ChEBI" id="CHEBI:61977"/>
        <dbReference type="ChEBI" id="CHEBI:456216"/>
        <dbReference type="EC" id="2.7.11.1"/>
    </reaction>
</comment>
<dbReference type="Pfam" id="PF00069">
    <property type="entry name" value="Pkinase"/>
    <property type="match status" value="2"/>
</dbReference>
<accession>A0A6I9YM74</accession>
<dbReference type="InterPro" id="IPR011009">
    <property type="entry name" value="Kinase-like_dom_sf"/>
</dbReference>
<evidence type="ECO:0000256" key="18">
    <source>
        <dbReference type="ARBA" id="ARBA00023306"/>
    </source>
</evidence>
<dbReference type="FunFam" id="1.10.510.10:FF:000199">
    <property type="entry name" value="Non-specific serine/threonine protein kinase"/>
    <property type="match status" value="1"/>
</dbReference>
<dbReference type="FunFam" id="1.10.8.10:FF:000029">
    <property type="entry name" value="Serine/threonine-protein kinase LATS1 isoform 1"/>
    <property type="match status" value="1"/>
</dbReference>
<keyword evidence="26" id="KW-1185">Reference proteome</keyword>
<dbReference type="GO" id="GO:0046872">
    <property type="term" value="F:metal ion binding"/>
    <property type="evidence" value="ECO:0007669"/>
    <property type="project" value="UniProtKB-KW"/>
</dbReference>
<feature type="compositionally biased region" description="Polar residues" evidence="22">
    <location>
        <begin position="367"/>
        <end position="384"/>
    </location>
</feature>
<feature type="region of interest" description="Disordered" evidence="22">
    <location>
        <begin position="363"/>
        <end position="384"/>
    </location>
</feature>
<dbReference type="InterPro" id="IPR015940">
    <property type="entry name" value="UBA"/>
</dbReference>
<feature type="domain" description="UBA" evidence="24">
    <location>
        <begin position="98"/>
        <end position="139"/>
    </location>
</feature>
<dbReference type="GO" id="GO:0046620">
    <property type="term" value="P:regulation of organ growth"/>
    <property type="evidence" value="ECO:0007669"/>
    <property type="project" value="TreeGrafter"/>
</dbReference>
<dbReference type="InterPro" id="IPR000961">
    <property type="entry name" value="AGC-kinase_C"/>
</dbReference>
<dbReference type="FunFam" id="3.30.200.20:FF:001246">
    <property type="entry name" value="Large tumor suppressor kinase 1"/>
    <property type="match status" value="1"/>
</dbReference>
<evidence type="ECO:0000256" key="11">
    <source>
        <dbReference type="ARBA" id="ARBA00022723"/>
    </source>
</evidence>
<dbReference type="AlphaFoldDB" id="A0A6I9YM74"/>
<evidence type="ECO:0000256" key="21">
    <source>
        <dbReference type="PROSITE-ProRule" id="PRU10141"/>
    </source>
</evidence>
<evidence type="ECO:0000256" key="16">
    <source>
        <dbReference type="ARBA" id="ARBA00022842"/>
    </source>
</evidence>
<feature type="region of interest" description="Disordered" evidence="22">
    <location>
        <begin position="575"/>
        <end position="631"/>
    </location>
</feature>
<comment type="subcellular location">
    <subcellularLocation>
        <location evidence="3">Cytoplasm</location>
        <location evidence="3">Cytoskeleton</location>
        <location evidence="3">Microtubule organizing center</location>
        <location evidence="3">Centrosome</location>
    </subcellularLocation>
    <subcellularLocation>
        <location evidence="2">Cytoplasm</location>
        <location evidence="2">Cytoskeleton</location>
        <location evidence="2">Spindle</location>
    </subcellularLocation>
</comment>
<keyword evidence="12 21" id="KW-0547">Nucleotide-binding</keyword>
<dbReference type="InterPro" id="IPR008271">
    <property type="entry name" value="Ser/Thr_kinase_AS"/>
</dbReference>
<dbReference type="InterPro" id="IPR009060">
    <property type="entry name" value="UBA-like_sf"/>
</dbReference>
<dbReference type="Gene3D" id="1.10.510.10">
    <property type="entry name" value="Transferase(Phosphotransferase) domain 1"/>
    <property type="match status" value="2"/>
</dbReference>
<evidence type="ECO:0000256" key="17">
    <source>
        <dbReference type="ARBA" id="ARBA00023212"/>
    </source>
</evidence>
<dbReference type="RefSeq" id="XP_013925089.1">
    <property type="nucleotide sequence ID" value="XM_014069614.1"/>
</dbReference>
<protein>
    <recommendedName>
        <fullName evidence="5">non-specific serine/threonine protein kinase</fullName>
        <ecNumber evidence="5">2.7.11.1</ecNumber>
    </recommendedName>
</protein>
<evidence type="ECO:0000259" key="25">
    <source>
        <dbReference type="PROSITE" id="PS51285"/>
    </source>
</evidence>
<feature type="compositionally biased region" description="Acidic residues" evidence="22">
    <location>
        <begin position="1043"/>
        <end position="1055"/>
    </location>
</feature>
<sequence>MRPKTFPATTYSGNSRQRLQEIREGLKQPAKASSQGLPIGPSSESSLDSKILVGKDAARQQQIRPAAKFGNYQKALREIRYSLLPFANELGTTSAVVEVNRQMLQELVNAGCDQEMAIRALKQTGSRSIEAALEYISKMGYVDPRNEQIVRVIKQTSSGKSIMPSSVSRRPSFEGTPESFSPYHQITNPAYEGTGFGAESANVISEVPRPYMDYLLSASQSATMNAPVQRPPCLSSHNTPGNLQQKAYPTNMDSPVISYPVAGHSNQALQLQGTHGSNSPHYGRQPVMVQSESLGYGIQRSHSFQNKMQQEGGYPSLPNKAAVAPNNSGHGFQQAPAGLYMPHSHHKQPIPSSHPIHVITRGAPFSNEFSDSPPQGLLTPSRNSLNMDLYDLNNSQIQQWQTTSSSSSSSSSRRDSLQSQALEASPRQHVPFRPDACVPSRTNSFNNHQPQMPLRQAGSGKAEATIPSPNTITAVTATHILQPVKSTRVMRPEPQTAVGPAHPGWLPAQSSPLDNLGMMEQHPLPVGGANAYQLDVDYSNQELRCPPPPYPKHLLLPNSSEQFDMNCLRPGMEQTIRRIPSSSSNKSEENGERNDKIKTAKSEKVGKDKKQIQTSPVPVRKNGKDEEKRESRIKSYSPFAFKFYMEQHVENVIKTYQQKMNRRLQLEQEMAKAGLCEAEQEQMRKILYQKESNYNRLKRAKMDKSMFVKIKTLGIGAFGEVCLACKVDTHALYAMKTLRKKDVLNRNQVAHVKAERDILAEADNEWVVKLYYSFQDKDSLYFVMDYIPGGDMMSLLIRMEVFPEKLARFYIAELTLAIESVHKMGFIHRDIKPDNILIDLDGHIKLTDFGLCTGFRWTHNSKYYQKGSHIRQDSMEPSDLWDDVSNCRCGDRLKTLEQRVKKQHQRCLAHSLVGTPNYIAPEVLLRKGYTQLCDWWSVGVILFEMLVGQPPFLASTPTETQLKVINWENTLHIPSQIKLSPEASDLITKLCCSAEERLGRNGADDIKDHIFFDSIDFSTDIRRQPAPYVPKISHPMDTSNFDPVEEDGPWDDSSEDNARAWDPQASSNGKHTEHAFYEFTFRRFFDDNGYPFRYPKPSGLDISQPKNPDTENKNGLDQNGACQPVYV</sequence>
<dbReference type="InterPro" id="IPR050236">
    <property type="entry name" value="Ser_Thr_kinase_AGC"/>
</dbReference>
<dbReference type="Proteomes" id="UP000504617">
    <property type="component" value="Unplaced"/>
</dbReference>
<evidence type="ECO:0000313" key="27">
    <source>
        <dbReference type="RefSeq" id="XP_013925089.1"/>
    </source>
</evidence>
<dbReference type="Gene3D" id="1.10.8.10">
    <property type="entry name" value="DNA helicase RuvA subunit, C-terminal domain"/>
    <property type="match status" value="1"/>
</dbReference>
<dbReference type="CDD" id="cd21777">
    <property type="entry name" value="MobB_LATS2"/>
    <property type="match status" value="1"/>
</dbReference>
<dbReference type="SUPFAM" id="SSF56112">
    <property type="entry name" value="Protein kinase-like (PK-like)"/>
    <property type="match status" value="1"/>
</dbReference>
<comment type="similarity">
    <text evidence="4">Belongs to the protein kinase superfamily. AGC Ser/Thr protein kinase family.</text>
</comment>
<feature type="compositionally biased region" description="Basic and acidic residues" evidence="22">
    <location>
        <begin position="586"/>
        <end position="611"/>
    </location>
</feature>
<keyword evidence="9" id="KW-0132">Cell division</keyword>
<feature type="region of interest" description="Disordered" evidence="22">
    <location>
        <begin position="25"/>
        <end position="45"/>
    </location>
</feature>
<evidence type="ECO:0000256" key="20">
    <source>
        <dbReference type="ARBA" id="ARBA00048679"/>
    </source>
</evidence>
<keyword evidence="10" id="KW-0808">Transferase</keyword>
<dbReference type="GO" id="GO:0051301">
    <property type="term" value="P:cell division"/>
    <property type="evidence" value="ECO:0007669"/>
    <property type="project" value="UniProtKB-KW"/>
</dbReference>
<evidence type="ECO:0000256" key="1">
    <source>
        <dbReference type="ARBA" id="ARBA00001946"/>
    </source>
</evidence>
<dbReference type="GeneID" id="106551501"/>
<evidence type="ECO:0000256" key="19">
    <source>
        <dbReference type="ARBA" id="ARBA00047899"/>
    </source>
</evidence>
<evidence type="ECO:0000256" key="15">
    <source>
        <dbReference type="ARBA" id="ARBA00022840"/>
    </source>
</evidence>
<gene>
    <name evidence="27" type="primary">LATS2</name>
</gene>
<evidence type="ECO:0000256" key="14">
    <source>
        <dbReference type="ARBA" id="ARBA00022777"/>
    </source>
</evidence>
<evidence type="ECO:0000256" key="6">
    <source>
        <dbReference type="ARBA" id="ARBA00022490"/>
    </source>
</evidence>
<dbReference type="SMART" id="SM00133">
    <property type="entry name" value="S_TK_X"/>
    <property type="match status" value="1"/>
</dbReference>
<dbReference type="GO" id="GO:1900227">
    <property type="term" value="P:positive regulation of NLRP3 inflammasome complex assembly"/>
    <property type="evidence" value="ECO:0007669"/>
    <property type="project" value="UniProtKB-ARBA"/>
</dbReference>
<dbReference type="PROSITE" id="PS50011">
    <property type="entry name" value="PROTEIN_KINASE_DOM"/>
    <property type="match status" value="1"/>
</dbReference>
<dbReference type="PROSITE" id="PS00107">
    <property type="entry name" value="PROTEIN_KINASE_ATP"/>
    <property type="match status" value="1"/>
</dbReference>
<evidence type="ECO:0000256" key="2">
    <source>
        <dbReference type="ARBA" id="ARBA00004186"/>
    </source>
</evidence>
<evidence type="ECO:0000259" key="24">
    <source>
        <dbReference type="PROSITE" id="PS50030"/>
    </source>
</evidence>
<keyword evidence="15 21" id="KW-0067">ATP-binding</keyword>
<evidence type="ECO:0000256" key="3">
    <source>
        <dbReference type="ARBA" id="ARBA00004300"/>
    </source>
</evidence>
<evidence type="ECO:0000256" key="10">
    <source>
        <dbReference type="ARBA" id="ARBA00022679"/>
    </source>
</evidence>
<proteinExistence type="inferred from homology"/>
<dbReference type="InterPro" id="IPR017892">
    <property type="entry name" value="Pkinase_C"/>
</dbReference>
<name>A0A6I9YM74_9SAUR</name>
<dbReference type="GO" id="GO:0004674">
    <property type="term" value="F:protein serine/threonine kinase activity"/>
    <property type="evidence" value="ECO:0007669"/>
    <property type="project" value="UniProtKB-KW"/>
</dbReference>
<dbReference type="InterPro" id="IPR000719">
    <property type="entry name" value="Prot_kinase_dom"/>
</dbReference>
<dbReference type="GO" id="GO:0000922">
    <property type="term" value="C:spindle pole"/>
    <property type="evidence" value="ECO:0007669"/>
    <property type="project" value="TreeGrafter"/>
</dbReference>
<evidence type="ECO:0000256" key="13">
    <source>
        <dbReference type="ARBA" id="ARBA00022776"/>
    </source>
</evidence>
<evidence type="ECO:0000259" key="23">
    <source>
        <dbReference type="PROSITE" id="PS50011"/>
    </source>
</evidence>
<feature type="region of interest" description="Disordered" evidence="22">
    <location>
        <begin position="1095"/>
        <end position="1127"/>
    </location>
</feature>
<keyword evidence="14 27" id="KW-0418">Kinase</keyword>
<feature type="region of interest" description="Disordered" evidence="22">
    <location>
        <begin position="398"/>
        <end position="455"/>
    </location>
</feature>
<evidence type="ECO:0000313" key="26">
    <source>
        <dbReference type="Proteomes" id="UP000504617"/>
    </source>
</evidence>
<keyword evidence="18" id="KW-0131">Cell cycle</keyword>
<dbReference type="CDD" id="cd14398">
    <property type="entry name" value="UBA_LATS2"/>
    <property type="match status" value="1"/>
</dbReference>
<dbReference type="SMART" id="SM00220">
    <property type="entry name" value="S_TKc"/>
    <property type="match status" value="1"/>
</dbReference>
<feature type="region of interest" description="Disordered" evidence="22">
    <location>
        <begin position="161"/>
        <end position="180"/>
    </location>
</feature>
<evidence type="ECO:0000256" key="4">
    <source>
        <dbReference type="ARBA" id="ARBA00009903"/>
    </source>
</evidence>
<dbReference type="GO" id="GO:0043065">
    <property type="term" value="P:positive regulation of apoptotic process"/>
    <property type="evidence" value="ECO:0007669"/>
    <property type="project" value="TreeGrafter"/>
</dbReference>
<keyword evidence="7" id="KW-0723">Serine/threonine-protein kinase</keyword>
<comment type="cofactor">
    <cofactor evidence="1">
        <name>Mg(2+)</name>
        <dbReference type="ChEBI" id="CHEBI:18420"/>
    </cofactor>
</comment>
<keyword evidence="8" id="KW-0597">Phosphoprotein</keyword>